<dbReference type="GO" id="GO:0003729">
    <property type="term" value="F:mRNA binding"/>
    <property type="evidence" value="ECO:0007669"/>
    <property type="project" value="TreeGrafter"/>
</dbReference>
<name>A0AAE0BMY3_9CHLO</name>
<dbReference type="AlphaFoldDB" id="A0AAE0BMY3"/>
<dbReference type="Gene3D" id="1.10.1410.10">
    <property type="match status" value="1"/>
</dbReference>
<feature type="compositionally biased region" description="Basic residues" evidence="3">
    <location>
        <begin position="315"/>
        <end position="328"/>
    </location>
</feature>
<evidence type="ECO:0000313" key="6">
    <source>
        <dbReference type="Proteomes" id="UP001190700"/>
    </source>
</evidence>
<dbReference type="SUPFAM" id="SSF81631">
    <property type="entry name" value="PAP/OAS1 substrate-binding domain"/>
    <property type="match status" value="1"/>
</dbReference>
<evidence type="ECO:0000313" key="5">
    <source>
        <dbReference type="EMBL" id="KAK3239477.1"/>
    </source>
</evidence>
<dbReference type="SUPFAM" id="SSF81301">
    <property type="entry name" value="Nucleotidyltransferase"/>
    <property type="match status" value="1"/>
</dbReference>
<accession>A0AAE0BMY3</accession>
<dbReference type="InterPro" id="IPR045862">
    <property type="entry name" value="Trf4-like"/>
</dbReference>
<dbReference type="GO" id="GO:0005730">
    <property type="term" value="C:nucleolus"/>
    <property type="evidence" value="ECO:0007669"/>
    <property type="project" value="TreeGrafter"/>
</dbReference>
<dbReference type="PANTHER" id="PTHR23092:SF15">
    <property type="entry name" value="INACTIVE NON-CANONICAL POLY(A) RNA POLYMERASE PROTEIN TRF4-2-RELATED"/>
    <property type="match status" value="1"/>
</dbReference>
<dbReference type="Proteomes" id="UP001190700">
    <property type="component" value="Unassembled WGS sequence"/>
</dbReference>
<gene>
    <name evidence="5" type="ORF">CYMTET_50601</name>
</gene>
<protein>
    <recommendedName>
        <fullName evidence="4">PAP-associated domain-containing protein</fullName>
    </recommendedName>
</protein>
<keyword evidence="2" id="KW-0460">Magnesium</keyword>
<evidence type="ECO:0000259" key="4">
    <source>
        <dbReference type="Pfam" id="PF03828"/>
    </source>
</evidence>
<feature type="domain" description="PAP-associated" evidence="4">
    <location>
        <begin position="142"/>
        <end position="194"/>
    </location>
</feature>
<reference evidence="5 6" key="1">
    <citation type="journal article" date="2015" name="Genome Biol. Evol.">
        <title>Comparative Genomics of a Bacterivorous Green Alga Reveals Evolutionary Causalities and Consequences of Phago-Mixotrophic Mode of Nutrition.</title>
        <authorList>
            <person name="Burns J.A."/>
            <person name="Paasch A."/>
            <person name="Narechania A."/>
            <person name="Kim E."/>
        </authorList>
    </citation>
    <scope>NUCLEOTIDE SEQUENCE [LARGE SCALE GENOMIC DNA]</scope>
    <source>
        <strain evidence="5 6">PLY_AMNH</strain>
    </source>
</reference>
<organism evidence="5 6">
    <name type="scientific">Cymbomonas tetramitiformis</name>
    <dbReference type="NCBI Taxonomy" id="36881"/>
    <lineage>
        <taxon>Eukaryota</taxon>
        <taxon>Viridiplantae</taxon>
        <taxon>Chlorophyta</taxon>
        <taxon>Pyramimonadophyceae</taxon>
        <taxon>Pyramimonadales</taxon>
        <taxon>Pyramimonadaceae</taxon>
        <taxon>Cymbomonas</taxon>
    </lineage>
</organism>
<dbReference type="InterPro" id="IPR043519">
    <property type="entry name" value="NT_sf"/>
</dbReference>
<dbReference type="InterPro" id="IPR002058">
    <property type="entry name" value="PAP_assoc"/>
</dbReference>
<evidence type="ECO:0000256" key="2">
    <source>
        <dbReference type="ARBA" id="ARBA00022842"/>
    </source>
</evidence>
<dbReference type="GO" id="GO:1990817">
    <property type="term" value="F:poly(A) RNA polymerase activity"/>
    <property type="evidence" value="ECO:0007669"/>
    <property type="project" value="InterPro"/>
</dbReference>
<dbReference type="PANTHER" id="PTHR23092">
    <property type="entry name" value="POLY(A) RNA POLYMERASE"/>
    <property type="match status" value="1"/>
</dbReference>
<feature type="compositionally biased region" description="Basic and acidic residues" evidence="3">
    <location>
        <begin position="265"/>
        <end position="279"/>
    </location>
</feature>
<evidence type="ECO:0000256" key="1">
    <source>
        <dbReference type="ARBA" id="ARBA00022723"/>
    </source>
</evidence>
<feature type="region of interest" description="Disordered" evidence="3">
    <location>
        <begin position="265"/>
        <end position="328"/>
    </location>
</feature>
<dbReference type="GO" id="GO:0031499">
    <property type="term" value="C:TRAMP complex"/>
    <property type="evidence" value="ECO:0007669"/>
    <property type="project" value="TreeGrafter"/>
</dbReference>
<dbReference type="GO" id="GO:0046872">
    <property type="term" value="F:metal ion binding"/>
    <property type="evidence" value="ECO:0007669"/>
    <property type="project" value="UniProtKB-KW"/>
</dbReference>
<keyword evidence="6" id="KW-1185">Reference proteome</keyword>
<dbReference type="GO" id="GO:0031123">
    <property type="term" value="P:RNA 3'-end processing"/>
    <property type="evidence" value="ECO:0007669"/>
    <property type="project" value="TreeGrafter"/>
</dbReference>
<sequence length="328" mass="35407">MCPCQAPQETPEGKAFASPPALIKEGVVKGAYVVSRAKIPVLKCVDSRFGLPVDISFGGSNGVEAVALVKDWLAAFSDLAPLMLVLKFFFHQKRLNEVFTGGIGSYGLLSMAVAHLKLASEAELAPRGDAATSSEAMRQPMLGKLLYSLLKRYGVDFDYLNQAVAVSRGGVVDKAAIGAKRGDDQWAIEDPQQPGLDIGVNSFRFMEVRQAFQAAALSLLAAARTASLNAESPPVPPVDSPRGISEAGLFSALGPMLKGICEEPMHQRKWDDEQGDVRGKSKVRSALFKKAAQQKAGRIQKANKRKARNALMKKQLSRRQLSRSQKGK</sequence>
<evidence type="ECO:0000256" key="3">
    <source>
        <dbReference type="SAM" id="MobiDB-lite"/>
    </source>
</evidence>
<comment type="caution">
    <text evidence="5">The sequence shown here is derived from an EMBL/GenBank/DDBJ whole genome shotgun (WGS) entry which is preliminary data.</text>
</comment>
<dbReference type="GO" id="GO:0043634">
    <property type="term" value="P:polyadenylation-dependent ncRNA catabolic process"/>
    <property type="evidence" value="ECO:0007669"/>
    <property type="project" value="TreeGrafter"/>
</dbReference>
<proteinExistence type="predicted"/>
<dbReference type="EMBL" id="LGRX02033905">
    <property type="protein sequence ID" value="KAK3239477.1"/>
    <property type="molecule type" value="Genomic_DNA"/>
</dbReference>
<keyword evidence="1" id="KW-0479">Metal-binding</keyword>
<dbReference type="Pfam" id="PF03828">
    <property type="entry name" value="PAP_assoc"/>
    <property type="match status" value="1"/>
</dbReference>